<protein>
    <submittedName>
        <fullName evidence="2">Uncharacterized protein</fullName>
    </submittedName>
</protein>
<feature type="region of interest" description="Disordered" evidence="1">
    <location>
        <begin position="126"/>
        <end position="147"/>
    </location>
</feature>
<proteinExistence type="predicted"/>
<evidence type="ECO:0000313" key="2">
    <source>
        <dbReference type="EMBL" id="CEL71553.1"/>
    </source>
</evidence>
<name>A0A0F7UNS2_TOXGV</name>
<feature type="region of interest" description="Disordered" evidence="1">
    <location>
        <begin position="178"/>
        <end position="205"/>
    </location>
</feature>
<accession>A0A0F7UNS2</accession>
<feature type="region of interest" description="Disordered" evidence="1">
    <location>
        <begin position="1"/>
        <end position="24"/>
    </location>
</feature>
<evidence type="ECO:0000256" key="1">
    <source>
        <dbReference type="SAM" id="MobiDB-lite"/>
    </source>
</evidence>
<dbReference type="EMBL" id="LN714489">
    <property type="protein sequence ID" value="CEL71553.1"/>
    <property type="molecule type" value="Genomic_DNA"/>
</dbReference>
<organism evidence="2">
    <name type="scientific">Toxoplasma gondii (strain ATCC 50861 / VEG)</name>
    <dbReference type="NCBI Taxonomy" id="432359"/>
    <lineage>
        <taxon>Eukaryota</taxon>
        <taxon>Sar</taxon>
        <taxon>Alveolata</taxon>
        <taxon>Apicomplexa</taxon>
        <taxon>Conoidasida</taxon>
        <taxon>Coccidia</taxon>
        <taxon>Eucoccidiorida</taxon>
        <taxon>Eimeriorina</taxon>
        <taxon>Sarcocystidae</taxon>
        <taxon>Toxoplasma</taxon>
    </lineage>
</organism>
<feature type="region of interest" description="Disordered" evidence="1">
    <location>
        <begin position="452"/>
        <end position="488"/>
    </location>
</feature>
<reference evidence="2" key="1">
    <citation type="journal article" date="2015" name="PLoS ONE">
        <title>Comprehensive Evaluation of Toxoplasma gondii VEG and Neospora caninum LIV Genomes with Tachyzoite Stage Transcriptome and Proteome Defines Novel Transcript Features.</title>
        <authorList>
            <person name="Ramaprasad A."/>
            <person name="Mourier T."/>
            <person name="Naeem R."/>
            <person name="Malas T.B."/>
            <person name="Moussa E."/>
            <person name="Panigrahi A."/>
            <person name="Vermont S.J."/>
            <person name="Otto T.D."/>
            <person name="Wastling J."/>
            <person name="Pain A."/>
        </authorList>
    </citation>
    <scope>NUCLEOTIDE SEQUENCE</scope>
    <source>
        <strain evidence="2">VEG</strain>
    </source>
</reference>
<sequence length="787" mass="87650">MPDALGSKATTGVGDPTKGPETKLPVAYHEYEDEYCAWRAPDRTCQIRVVDSGGRTLRTEADVARGSCCVQEGGGGGKRNHSECCSRATRACDMGSRMFSPLSQSRGTSRRLLPLFDDREVVFPHGQEDGGLEDFPPSPVDASTAASSRRESCRHFLPSATASFDFPHIQALIASALSQPQGSGTGTPEHPCHGSGSRDALEAKSRTERRLFLEPLTAIETLHRLDAVSETSESSRMNGESVLHEPIDAVEETHTPCSATPAHGSELGRVAATTQCALSRREPSALSRCRRTDFVETPTSCVRLEHGDLTTDSQPRGCGSVSKIVPARSELEANRQWMRREPEQEYCGEPRYRHTQETELKENAFSDDEQSDCPDCAIGAKFRCSSLPGRFVSVNNIDTALVSVQSPEKRLDEGASHRWMLSKVTVDKKRPLRRCDSPLILFRRHETHESELETTSCRKRTSEPTSRLLQRGKRQLPVRGQTDSSAVAPDRLAARGPATCNRINEGHLRLRQCSRCLSEINHPADAEEDCATGEVLCRPCWRSREISLWKQLTDWRAFIRGLHFLSLQKHYKYQLPNQLDSAAFSVHNRIEKRIFFVVSHTSEPAAAYLPGGWHMSLYLPNPTVQRDVLDVTDPKSTDAFTVIRADLPCGQSLFSYVSRPLMTVNELVHCGESRTTKQKALGYVSMPRSPSTVLRVRDAKRHKLLDIVRRTKGSKSRRMPQEWIAYRPNKNIAARITLFLDEYKSIAGRDATILFDDSANPTTKMLALVCLCYIQLLSFGRCAGAEI</sequence>
<gene>
    <name evidence="2" type="ORF">BN1205_012800</name>
</gene>
<dbReference type="AlphaFoldDB" id="A0A0F7UNS2"/>